<evidence type="ECO:0000313" key="2">
    <source>
        <dbReference type="Proteomes" id="UP000265520"/>
    </source>
</evidence>
<protein>
    <submittedName>
        <fullName evidence="1">Uncharacterized protein</fullName>
    </submittedName>
</protein>
<proteinExistence type="predicted"/>
<reference evidence="1 2" key="1">
    <citation type="journal article" date="2018" name="Front. Plant Sci.">
        <title>Red Clover (Trifolium pratense) and Zigzag Clover (T. medium) - A Picture of Genomic Similarities and Differences.</title>
        <authorList>
            <person name="Dluhosova J."/>
            <person name="Istvanek J."/>
            <person name="Nedelnik J."/>
            <person name="Repkova J."/>
        </authorList>
    </citation>
    <scope>NUCLEOTIDE SEQUENCE [LARGE SCALE GENOMIC DNA]</scope>
    <source>
        <strain evidence="2">cv. 10/8</strain>
        <tissue evidence="1">Leaf</tissue>
    </source>
</reference>
<keyword evidence="2" id="KW-1185">Reference proteome</keyword>
<accession>A0A392MNV4</accession>
<dbReference type="AlphaFoldDB" id="A0A392MNV4"/>
<gene>
    <name evidence="1" type="ORF">A2U01_0010083</name>
</gene>
<evidence type="ECO:0000313" key="1">
    <source>
        <dbReference type="EMBL" id="MCH89190.1"/>
    </source>
</evidence>
<sequence>AESHEVGVAVKRWPLLLKKEAYLLLLELGLKKAIAGPSQNPSIPYVKGVEWGFLTPVWANPTLSPKHPLLIGKSNIPIVVTDYEYCWRNFSTLYNLLNFVYDIGKMRGRQTDVGYKLDTITGPSQVSKPWLFSELMIQVQAYQKNYNWQMGDGVGSLSVWVQLLSIFNSLSRMVYISNKLMFLQLTTTSIKTTLDLEDNVVYKRVAVP</sequence>
<feature type="non-terminal residue" evidence="1">
    <location>
        <position position="1"/>
    </location>
</feature>
<dbReference type="Proteomes" id="UP000265520">
    <property type="component" value="Unassembled WGS sequence"/>
</dbReference>
<comment type="caution">
    <text evidence="1">The sequence shown here is derived from an EMBL/GenBank/DDBJ whole genome shotgun (WGS) entry which is preliminary data.</text>
</comment>
<dbReference type="EMBL" id="LXQA010015664">
    <property type="protein sequence ID" value="MCH89190.1"/>
    <property type="molecule type" value="Genomic_DNA"/>
</dbReference>
<name>A0A392MNV4_9FABA</name>
<organism evidence="1 2">
    <name type="scientific">Trifolium medium</name>
    <dbReference type="NCBI Taxonomy" id="97028"/>
    <lineage>
        <taxon>Eukaryota</taxon>
        <taxon>Viridiplantae</taxon>
        <taxon>Streptophyta</taxon>
        <taxon>Embryophyta</taxon>
        <taxon>Tracheophyta</taxon>
        <taxon>Spermatophyta</taxon>
        <taxon>Magnoliopsida</taxon>
        <taxon>eudicotyledons</taxon>
        <taxon>Gunneridae</taxon>
        <taxon>Pentapetalae</taxon>
        <taxon>rosids</taxon>
        <taxon>fabids</taxon>
        <taxon>Fabales</taxon>
        <taxon>Fabaceae</taxon>
        <taxon>Papilionoideae</taxon>
        <taxon>50 kb inversion clade</taxon>
        <taxon>NPAAA clade</taxon>
        <taxon>Hologalegina</taxon>
        <taxon>IRL clade</taxon>
        <taxon>Trifolieae</taxon>
        <taxon>Trifolium</taxon>
    </lineage>
</organism>